<keyword evidence="4" id="KW-1185">Reference proteome</keyword>
<dbReference type="InterPro" id="IPR035967">
    <property type="entry name" value="SWAP/Surp_sf"/>
</dbReference>
<dbReference type="GO" id="GO:0071004">
    <property type="term" value="C:U2-type prespliceosome"/>
    <property type="evidence" value="ECO:0007669"/>
    <property type="project" value="TreeGrafter"/>
</dbReference>
<comment type="caution">
    <text evidence="3">The sequence shown here is derived from an EMBL/GenBank/DDBJ whole genome shotgun (WGS) entry which is preliminary data.</text>
</comment>
<dbReference type="Proteomes" id="UP000489600">
    <property type="component" value="Unassembled WGS sequence"/>
</dbReference>
<accession>A0A565CMP9</accession>
<evidence type="ECO:0000313" key="3">
    <source>
        <dbReference type="EMBL" id="VVB14821.1"/>
    </source>
</evidence>
<dbReference type="Gene3D" id="1.10.10.790">
    <property type="entry name" value="Surp module"/>
    <property type="match status" value="2"/>
</dbReference>
<dbReference type="InterPro" id="IPR045146">
    <property type="entry name" value="SF3A1"/>
</dbReference>
<dbReference type="Pfam" id="PF01805">
    <property type="entry name" value="Surp"/>
    <property type="match status" value="1"/>
</dbReference>
<protein>
    <recommendedName>
        <fullName evidence="2">SURP motif domain-containing protein</fullName>
    </recommendedName>
</protein>
<dbReference type="PANTHER" id="PTHR15316">
    <property type="entry name" value="SPLICEOSOME ASSOCIATED PROTEIN 114/SWAP SPLICING FACTOR-RELATED"/>
    <property type="match status" value="1"/>
</dbReference>
<dbReference type="GO" id="GO:0003723">
    <property type="term" value="F:RNA binding"/>
    <property type="evidence" value="ECO:0007669"/>
    <property type="project" value="InterPro"/>
</dbReference>
<dbReference type="InterPro" id="IPR000061">
    <property type="entry name" value="Surp"/>
</dbReference>
<dbReference type="GO" id="GO:0005686">
    <property type="term" value="C:U2 snRNP"/>
    <property type="evidence" value="ECO:0007669"/>
    <property type="project" value="TreeGrafter"/>
</dbReference>
<dbReference type="GO" id="GO:0071013">
    <property type="term" value="C:catalytic step 2 spliceosome"/>
    <property type="evidence" value="ECO:0007669"/>
    <property type="project" value="TreeGrafter"/>
</dbReference>
<sequence length="165" mass="19048">MTQLDSAMIEPPPEVLIILEKIARSIGRIGSLEKGLELEKTLLQFNIGAENCSLLKKPLALKRWSFLKSHDPYHPFYRKFFNEYLAQYQDGTLDLHVPESNFSDLEELPDRDHPPPLKDFSYPDGITLMELGIIKLTALFVARYGKQFWLESIQTSMSPRFSFLN</sequence>
<dbReference type="GO" id="GO:0000381">
    <property type="term" value="P:regulation of alternative mRNA splicing, via spliceosome"/>
    <property type="evidence" value="ECO:0007669"/>
    <property type="project" value="TreeGrafter"/>
</dbReference>
<evidence type="ECO:0000256" key="1">
    <source>
        <dbReference type="ARBA" id="ARBA00022664"/>
    </source>
</evidence>
<dbReference type="PROSITE" id="PS50128">
    <property type="entry name" value="SURP"/>
    <property type="match status" value="1"/>
</dbReference>
<name>A0A565CMP9_9BRAS</name>
<proteinExistence type="predicted"/>
<evidence type="ECO:0000313" key="4">
    <source>
        <dbReference type="Proteomes" id="UP000489600"/>
    </source>
</evidence>
<dbReference type="GO" id="GO:0045292">
    <property type="term" value="P:mRNA cis splicing, via spliceosome"/>
    <property type="evidence" value="ECO:0007669"/>
    <property type="project" value="InterPro"/>
</dbReference>
<gene>
    <name evidence="3" type="ORF">ANE_LOCUS25265</name>
</gene>
<keyword evidence="1" id="KW-0507">mRNA processing</keyword>
<dbReference type="PANTHER" id="PTHR15316:SF6">
    <property type="entry name" value="SURP MOTIF DOMAIN-CONTAINING PROTEIN"/>
    <property type="match status" value="1"/>
</dbReference>
<evidence type="ECO:0000259" key="2">
    <source>
        <dbReference type="PROSITE" id="PS50128"/>
    </source>
</evidence>
<dbReference type="EMBL" id="CABITT030000008">
    <property type="protein sequence ID" value="VVB14821.1"/>
    <property type="molecule type" value="Genomic_DNA"/>
</dbReference>
<dbReference type="OrthoDB" id="447637at2759"/>
<feature type="domain" description="SURP motif" evidence="2">
    <location>
        <begin position="133"/>
        <end position="165"/>
    </location>
</feature>
<dbReference type="AlphaFoldDB" id="A0A565CMP9"/>
<dbReference type="SUPFAM" id="SSF109905">
    <property type="entry name" value="Surp module (SWAP domain)"/>
    <property type="match status" value="1"/>
</dbReference>
<organism evidence="3 4">
    <name type="scientific">Arabis nemorensis</name>
    <dbReference type="NCBI Taxonomy" id="586526"/>
    <lineage>
        <taxon>Eukaryota</taxon>
        <taxon>Viridiplantae</taxon>
        <taxon>Streptophyta</taxon>
        <taxon>Embryophyta</taxon>
        <taxon>Tracheophyta</taxon>
        <taxon>Spermatophyta</taxon>
        <taxon>Magnoliopsida</taxon>
        <taxon>eudicotyledons</taxon>
        <taxon>Gunneridae</taxon>
        <taxon>Pentapetalae</taxon>
        <taxon>rosids</taxon>
        <taxon>malvids</taxon>
        <taxon>Brassicales</taxon>
        <taxon>Brassicaceae</taxon>
        <taxon>Arabideae</taxon>
        <taxon>Arabis</taxon>
    </lineage>
</organism>
<reference evidence="3" key="1">
    <citation type="submission" date="2019-07" db="EMBL/GenBank/DDBJ databases">
        <authorList>
            <person name="Dittberner H."/>
        </authorList>
    </citation>
    <scope>NUCLEOTIDE SEQUENCE [LARGE SCALE GENOMIC DNA]</scope>
</reference>